<gene>
    <name evidence="1" type="ORF">CHRIB12_LOCUS7325</name>
</gene>
<protein>
    <submittedName>
        <fullName evidence="1">Uncharacterized protein</fullName>
    </submittedName>
</protein>
<accession>A0A915Z2U8</accession>
<dbReference type="EMBL" id="CAGKOT010000012">
    <property type="protein sequence ID" value="CAB5358386.1"/>
    <property type="molecule type" value="Genomic_DNA"/>
</dbReference>
<sequence length="90" mass="10496">MFDIPGRTNGLSFSFFTGNWSFSFVQIFSLTDERFWTLENIKVDGTDQQWGGLADGQIWIDEQMIQNFRLHFDVKSGFISSSDLFKEKIK</sequence>
<proteinExistence type="predicted"/>
<dbReference type="OrthoDB" id="10286252at2759"/>
<dbReference type="AlphaFoldDB" id="A0A915Z2U8"/>
<dbReference type="Proteomes" id="UP000684084">
    <property type="component" value="Unassembled WGS sequence"/>
</dbReference>
<evidence type="ECO:0000313" key="1">
    <source>
        <dbReference type="EMBL" id="CAB5358386.1"/>
    </source>
</evidence>
<reference evidence="1" key="1">
    <citation type="submission" date="2020-05" db="EMBL/GenBank/DDBJ databases">
        <authorList>
            <person name="Rincon C."/>
            <person name="Sanders R I."/>
            <person name="Robbins C."/>
            <person name="Chaturvedi A."/>
        </authorList>
    </citation>
    <scope>NUCLEOTIDE SEQUENCE</scope>
    <source>
        <strain evidence="1">CHB12</strain>
    </source>
</reference>
<evidence type="ECO:0000313" key="2">
    <source>
        <dbReference type="Proteomes" id="UP000684084"/>
    </source>
</evidence>
<dbReference type="VEuPathDB" id="FungiDB:RhiirFUN_021232"/>
<name>A0A915Z2U8_9GLOM</name>
<organism evidence="1 2">
    <name type="scientific">Rhizophagus irregularis</name>
    <dbReference type="NCBI Taxonomy" id="588596"/>
    <lineage>
        <taxon>Eukaryota</taxon>
        <taxon>Fungi</taxon>
        <taxon>Fungi incertae sedis</taxon>
        <taxon>Mucoromycota</taxon>
        <taxon>Glomeromycotina</taxon>
        <taxon>Glomeromycetes</taxon>
        <taxon>Glomerales</taxon>
        <taxon>Glomeraceae</taxon>
        <taxon>Rhizophagus</taxon>
    </lineage>
</organism>
<comment type="caution">
    <text evidence="1">The sequence shown here is derived from an EMBL/GenBank/DDBJ whole genome shotgun (WGS) entry which is preliminary data.</text>
</comment>